<evidence type="ECO:0000259" key="8">
    <source>
        <dbReference type="Pfam" id="PF10495"/>
    </source>
</evidence>
<dbReference type="Gene3D" id="1.10.287.1490">
    <property type="match status" value="2"/>
</dbReference>
<feature type="domain" description="Pericentrin/AKAP-450 centrosomal targeting" evidence="8">
    <location>
        <begin position="1289"/>
        <end position="1384"/>
    </location>
</feature>
<organism evidence="9 10">
    <name type="scientific">Cephalotrichum gorgonifer</name>
    <dbReference type="NCBI Taxonomy" id="2041049"/>
    <lineage>
        <taxon>Eukaryota</taxon>
        <taxon>Fungi</taxon>
        <taxon>Dikarya</taxon>
        <taxon>Ascomycota</taxon>
        <taxon>Pezizomycotina</taxon>
        <taxon>Sordariomycetes</taxon>
        <taxon>Hypocreomycetidae</taxon>
        <taxon>Microascales</taxon>
        <taxon>Microascaceae</taxon>
        <taxon>Cephalotrichum</taxon>
    </lineage>
</organism>
<evidence type="ECO:0000259" key="7">
    <source>
        <dbReference type="Pfam" id="PF07989"/>
    </source>
</evidence>
<dbReference type="Pfam" id="PF10495">
    <property type="entry name" value="PACT_coil_coil"/>
    <property type="match status" value="1"/>
</dbReference>
<dbReference type="InterPro" id="IPR019528">
    <property type="entry name" value="PACT_domain"/>
</dbReference>
<name>A0AAE8MVB4_9PEZI</name>
<keyword evidence="4" id="KW-0175">Coiled coil</keyword>
<feature type="compositionally biased region" description="Polar residues" evidence="6">
    <location>
        <begin position="1343"/>
        <end position="1352"/>
    </location>
</feature>
<feature type="compositionally biased region" description="Basic and acidic residues" evidence="6">
    <location>
        <begin position="880"/>
        <end position="889"/>
    </location>
</feature>
<evidence type="ECO:0000256" key="1">
    <source>
        <dbReference type="ARBA" id="ARBA00004267"/>
    </source>
</evidence>
<feature type="region of interest" description="Disordered" evidence="6">
    <location>
        <begin position="812"/>
        <end position="835"/>
    </location>
</feature>
<comment type="caution">
    <text evidence="9">The sequence shown here is derived from an EMBL/GenBank/DDBJ whole genome shotgun (WGS) entry which is preliminary data.</text>
</comment>
<keyword evidence="5" id="KW-0206">Cytoskeleton</keyword>
<feature type="compositionally biased region" description="Low complexity" evidence="6">
    <location>
        <begin position="817"/>
        <end position="835"/>
    </location>
</feature>
<feature type="region of interest" description="Disordered" evidence="6">
    <location>
        <begin position="1"/>
        <end position="83"/>
    </location>
</feature>
<keyword evidence="2" id="KW-0963">Cytoplasm</keyword>
<dbReference type="PANTHER" id="PTHR43941">
    <property type="entry name" value="STRUCTURAL MAINTENANCE OF CHROMOSOMES PROTEIN 2"/>
    <property type="match status" value="1"/>
</dbReference>
<feature type="region of interest" description="Disordered" evidence="6">
    <location>
        <begin position="1091"/>
        <end position="1122"/>
    </location>
</feature>
<dbReference type="GO" id="GO:0005737">
    <property type="term" value="C:cytoplasm"/>
    <property type="evidence" value="ECO:0007669"/>
    <property type="project" value="UniProtKB-ARBA"/>
</dbReference>
<comment type="subcellular location">
    <subcellularLocation>
        <location evidence="1">Cytoplasm</location>
        <location evidence="1">Cytoskeleton</location>
        <location evidence="1">Microtubule organizing center</location>
    </subcellularLocation>
</comment>
<evidence type="ECO:0000256" key="5">
    <source>
        <dbReference type="ARBA" id="ARBA00023212"/>
    </source>
</evidence>
<feature type="region of interest" description="Disordered" evidence="6">
    <location>
        <begin position="867"/>
        <end position="889"/>
    </location>
</feature>
<dbReference type="InterPro" id="IPR012943">
    <property type="entry name" value="Cnn_1N"/>
</dbReference>
<feature type="region of interest" description="Disordered" evidence="6">
    <location>
        <begin position="148"/>
        <end position="173"/>
    </location>
</feature>
<accession>A0AAE8MVB4</accession>
<protein>
    <submittedName>
        <fullName evidence="9">Related to myosin heavy chain</fullName>
    </submittedName>
</protein>
<feature type="region of interest" description="Disordered" evidence="6">
    <location>
        <begin position="656"/>
        <end position="681"/>
    </location>
</feature>
<dbReference type="GO" id="GO:0005815">
    <property type="term" value="C:microtubule organizing center"/>
    <property type="evidence" value="ECO:0007669"/>
    <property type="project" value="UniProtKB-SubCell"/>
</dbReference>
<feature type="region of interest" description="Disordered" evidence="6">
    <location>
        <begin position="531"/>
        <end position="559"/>
    </location>
</feature>
<dbReference type="Proteomes" id="UP001187682">
    <property type="component" value="Unassembled WGS sequence"/>
</dbReference>
<keyword evidence="3" id="KW-0597">Phosphoprotein</keyword>
<sequence>MAQPGYSSLDTPRTNVGDATYLSRRPDFDMTQEPSFVSPPKDSNSNNLLAQLRNGRSGGVNLRTPRGQRAPFTDRRNLPASIGGAEFTPMLKSATRNSARRRGKENGVTATPRYDALESDLTPLPAGDASMFARSYVDATLPVVDSDSTASTPMAIPPRRNISGGKGPLSDGNQLSLREQENVIDKIEKENFGLKLKIHFLEDALRKAGPGFSEEALKENTELKVDKVTMQRELHRYKKHLTAAEKDLEEFRQQMLELQDRAKKKYADESQRAEMERLRGLLTEKEGEVELLQREVDNGQQDSARVEKLRDEIGDLEADIREKDRIIEGHEDELEDLRESLGSDLKSKDELIDKNEEEIRELKAKLAESQASYKASQRRVVELEEKAQTNEELDEARDTIEDLERNARVLEAQVEEMNEKLADVIAEKDRATGDLEELQEEMSNKSVVTKGLSRQIEEKIERLQNELDQAGHDYADLEKQFSETFKENEDLRTKMREAKRERDATEREIQSLKSRYEELKTDLEQQYSETFKDNEDLRTKMRETRREREASDRELQTLKGKYDDLSADFEARKDQHNILESRNDTLRSEATALQREVSQLKKSVGELEAGLAQERQHALDIERDLREQYRAEIDKLNDEISGLQAEIRERDNLYDNDSDKWESEKRDLESRRERAEEKAAGLQKTIDKLREAEGSLSSKETKLQEAIQSETERHRNDEAILARQIRDLQATLDERQAALTDLRDELSGVRDELRQSHLDFQAQTERVGALEDEVDVLQAELDSGGDAQGALVRVRGECDALRLEVETLRRAADHARSTTTASQETAQSTTSSLASARAQLTRLGREKQTLQDQLATANIEMHSLRSSLAEAEAERDELDGELRRSNRHGEETYRLDQEKVDLRTAKTKLDGEVRRLREENRVLTDQVRLAELSLEEEIEKAAEEEGRLNGEIVQLQARLRQASSSDSQELAAARRTIRDLERRLEEYEVQLAEAGNPVGNMEGNSELSVIRRDLTLARQKELEYLQKDSAHKEVVRGLKRTIADLERRVHDAETLRLAVASPGSSTNSPARRAEVLELRNQLSAARRELGETRAKLREAERGASRGAGEMQTRLEELEDEREALEQALEEARAEAEGAKGEHDRVVRKLRLKLEKAGSALSREATRGGADLRGELREAQLETEALEHDVRRQQETIEGLVAAEAALRRKLERARGERAAYRLSAEKLGRDVKELKAAAASAGATALASAAVVPHRGVKFANGAGAVEDGRRHEKEIRGLVMQMEWMQRRWEREAGLRADAAYAKRFLQLQLEVANACNKAQLRELESIRSDVLGSKKPLDLPSTHQHQQQKGQGRERAAAPTRWRRALAAARFIARMKVAAGAWGVQEKKRRRIVECVEGMKGRRRRSCLEV</sequence>
<dbReference type="Pfam" id="PF07989">
    <property type="entry name" value="Cnn_1N"/>
    <property type="match status" value="1"/>
</dbReference>
<evidence type="ECO:0000313" key="10">
    <source>
        <dbReference type="Proteomes" id="UP001187682"/>
    </source>
</evidence>
<feature type="compositionally biased region" description="Polar residues" evidence="6">
    <location>
        <begin position="1"/>
        <end position="14"/>
    </location>
</feature>
<feature type="domain" description="Centrosomin N-terminal motif 1" evidence="7">
    <location>
        <begin position="176"/>
        <end position="249"/>
    </location>
</feature>
<evidence type="ECO:0000256" key="2">
    <source>
        <dbReference type="ARBA" id="ARBA00022490"/>
    </source>
</evidence>
<evidence type="ECO:0000313" key="9">
    <source>
        <dbReference type="EMBL" id="SPO01367.1"/>
    </source>
</evidence>
<evidence type="ECO:0000256" key="3">
    <source>
        <dbReference type="ARBA" id="ARBA00022553"/>
    </source>
</evidence>
<proteinExistence type="predicted"/>
<gene>
    <name evidence="9" type="ORF">DNG_04043</name>
</gene>
<dbReference type="EMBL" id="ONZQ02000005">
    <property type="protein sequence ID" value="SPO01367.1"/>
    <property type="molecule type" value="Genomic_DNA"/>
</dbReference>
<keyword evidence="10" id="KW-1185">Reference proteome</keyword>
<evidence type="ECO:0000256" key="4">
    <source>
        <dbReference type="ARBA" id="ARBA00023054"/>
    </source>
</evidence>
<evidence type="ECO:0000256" key="6">
    <source>
        <dbReference type="SAM" id="MobiDB-lite"/>
    </source>
</evidence>
<reference evidence="9" key="1">
    <citation type="submission" date="2018-03" db="EMBL/GenBank/DDBJ databases">
        <authorList>
            <person name="Guldener U."/>
        </authorList>
    </citation>
    <scope>NUCLEOTIDE SEQUENCE</scope>
</reference>
<feature type="compositionally biased region" description="Basic and acidic residues" evidence="6">
    <location>
        <begin position="1091"/>
        <end position="1103"/>
    </location>
</feature>
<feature type="region of interest" description="Disordered" evidence="6">
    <location>
        <begin position="1336"/>
        <end position="1362"/>
    </location>
</feature>